<sequence>PLTLVPDLFLLYAVIVVHVQYVIPNFLDSTSILVSSFNRRSPVSVLNYLTINDADECPLSQCYKQLRVHDSRSSEPLEVENL</sequence>
<accession>A0A0B7A9Y4</accession>
<dbReference type="AlphaFoldDB" id="A0A0B7A9Y4"/>
<organism evidence="1">
    <name type="scientific">Arion vulgaris</name>
    <dbReference type="NCBI Taxonomy" id="1028688"/>
    <lineage>
        <taxon>Eukaryota</taxon>
        <taxon>Metazoa</taxon>
        <taxon>Spiralia</taxon>
        <taxon>Lophotrochozoa</taxon>
        <taxon>Mollusca</taxon>
        <taxon>Gastropoda</taxon>
        <taxon>Heterobranchia</taxon>
        <taxon>Euthyneura</taxon>
        <taxon>Panpulmonata</taxon>
        <taxon>Eupulmonata</taxon>
        <taxon>Stylommatophora</taxon>
        <taxon>Helicina</taxon>
        <taxon>Arionoidea</taxon>
        <taxon>Arionidae</taxon>
        <taxon>Arion</taxon>
    </lineage>
</organism>
<gene>
    <name evidence="1" type="primary">ORF105588</name>
</gene>
<dbReference type="EMBL" id="HACG01030718">
    <property type="protein sequence ID" value="CEK77583.1"/>
    <property type="molecule type" value="Transcribed_RNA"/>
</dbReference>
<name>A0A0B7A9Y4_9EUPU</name>
<proteinExistence type="predicted"/>
<protein>
    <submittedName>
        <fullName evidence="1">Uncharacterized protein</fullName>
    </submittedName>
</protein>
<feature type="non-terminal residue" evidence="1">
    <location>
        <position position="1"/>
    </location>
</feature>
<reference evidence="1" key="1">
    <citation type="submission" date="2014-12" db="EMBL/GenBank/DDBJ databases">
        <title>Insight into the proteome of Arion vulgaris.</title>
        <authorList>
            <person name="Aradska J."/>
            <person name="Bulat T."/>
            <person name="Smidak R."/>
            <person name="Sarate P."/>
            <person name="Gangsoo J."/>
            <person name="Sialana F."/>
            <person name="Bilban M."/>
            <person name="Lubec G."/>
        </authorList>
    </citation>
    <scope>NUCLEOTIDE SEQUENCE</scope>
    <source>
        <tissue evidence="1">Skin</tissue>
    </source>
</reference>
<evidence type="ECO:0000313" key="1">
    <source>
        <dbReference type="EMBL" id="CEK77583.1"/>
    </source>
</evidence>